<evidence type="ECO:0000313" key="2">
    <source>
        <dbReference type="EMBL" id="TQD96119.1"/>
    </source>
</evidence>
<feature type="compositionally biased region" description="Basic and acidic residues" evidence="1">
    <location>
        <begin position="32"/>
        <end position="50"/>
    </location>
</feature>
<evidence type="ECO:0000313" key="3">
    <source>
        <dbReference type="Proteomes" id="UP000315295"/>
    </source>
</evidence>
<gene>
    <name evidence="2" type="ORF">C1H46_018262</name>
</gene>
<name>A0A540MCE6_MALBA</name>
<evidence type="ECO:0000256" key="1">
    <source>
        <dbReference type="SAM" id="MobiDB-lite"/>
    </source>
</evidence>
<organism evidence="2 3">
    <name type="scientific">Malus baccata</name>
    <name type="common">Siberian crab apple</name>
    <name type="synonym">Pyrus baccata</name>
    <dbReference type="NCBI Taxonomy" id="106549"/>
    <lineage>
        <taxon>Eukaryota</taxon>
        <taxon>Viridiplantae</taxon>
        <taxon>Streptophyta</taxon>
        <taxon>Embryophyta</taxon>
        <taxon>Tracheophyta</taxon>
        <taxon>Spermatophyta</taxon>
        <taxon>Magnoliopsida</taxon>
        <taxon>eudicotyledons</taxon>
        <taxon>Gunneridae</taxon>
        <taxon>Pentapetalae</taxon>
        <taxon>rosids</taxon>
        <taxon>fabids</taxon>
        <taxon>Rosales</taxon>
        <taxon>Rosaceae</taxon>
        <taxon>Amygdaloideae</taxon>
        <taxon>Maleae</taxon>
        <taxon>Malus</taxon>
    </lineage>
</organism>
<feature type="compositionally biased region" description="Low complexity" evidence="1">
    <location>
        <begin position="1"/>
        <end position="24"/>
    </location>
</feature>
<proteinExistence type="predicted"/>
<keyword evidence="3" id="KW-1185">Reference proteome</keyword>
<dbReference type="Proteomes" id="UP000315295">
    <property type="component" value="Unassembled WGS sequence"/>
</dbReference>
<reference evidence="2 3" key="1">
    <citation type="journal article" date="2019" name="G3 (Bethesda)">
        <title>Sequencing of a Wild Apple (Malus baccata) Genome Unravels the Differences Between Cultivated and Wild Apple Species Regarding Disease Resistance and Cold Tolerance.</title>
        <authorList>
            <person name="Chen X."/>
        </authorList>
    </citation>
    <scope>NUCLEOTIDE SEQUENCE [LARGE SCALE GENOMIC DNA]</scope>
    <source>
        <strain evidence="3">cv. Shandingzi</strain>
        <tissue evidence="2">Leaves</tissue>
    </source>
</reference>
<protein>
    <submittedName>
        <fullName evidence="2">Uncharacterized protein</fullName>
    </submittedName>
</protein>
<dbReference type="AlphaFoldDB" id="A0A540MCE6"/>
<accession>A0A540MCE6</accession>
<sequence length="154" mass="17194">MLTRLLSCLPASTSASSSPRLHPSVTPITPPPDHHRPSDDRRSNADDIKSRLPSPAQPRSRGEASFKCIRIDSGCQVGLSVRSIRRDRNPLSLSSSSLKVRREALVLLCEIIGEFSLLQLRVRLVGHVLRSMQNFLLLVMLCCWPKRFVMLVKG</sequence>
<feature type="region of interest" description="Disordered" evidence="1">
    <location>
        <begin position="1"/>
        <end position="64"/>
    </location>
</feature>
<dbReference type="EMBL" id="VIEB01000299">
    <property type="protein sequence ID" value="TQD96119.1"/>
    <property type="molecule type" value="Genomic_DNA"/>
</dbReference>
<comment type="caution">
    <text evidence="2">The sequence shown here is derived from an EMBL/GenBank/DDBJ whole genome shotgun (WGS) entry which is preliminary data.</text>
</comment>